<name>A0A7C8KE86_ORBOL</name>
<gene>
    <name evidence="1" type="ORF">TWF788_000797</name>
</gene>
<dbReference type="EMBL" id="JAABOE010000107">
    <property type="protein sequence ID" value="KAF3165276.1"/>
    <property type="molecule type" value="Genomic_DNA"/>
</dbReference>
<dbReference type="Proteomes" id="UP000479691">
    <property type="component" value="Unassembled WGS sequence"/>
</dbReference>
<comment type="caution">
    <text evidence="1">The sequence shown here is derived from an EMBL/GenBank/DDBJ whole genome shotgun (WGS) entry which is preliminary data.</text>
</comment>
<organism evidence="1 2">
    <name type="scientific">Orbilia oligospora</name>
    <name type="common">Nematode-trapping fungus</name>
    <name type="synonym">Arthrobotrys oligospora</name>
    <dbReference type="NCBI Taxonomy" id="2813651"/>
    <lineage>
        <taxon>Eukaryota</taxon>
        <taxon>Fungi</taxon>
        <taxon>Dikarya</taxon>
        <taxon>Ascomycota</taxon>
        <taxon>Pezizomycotina</taxon>
        <taxon>Orbiliomycetes</taxon>
        <taxon>Orbiliales</taxon>
        <taxon>Orbiliaceae</taxon>
        <taxon>Orbilia</taxon>
    </lineage>
</organism>
<evidence type="ECO:0000313" key="2">
    <source>
        <dbReference type="Proteomes" id="UP000479691"/>
    </source>
</evidence>
<sequence>MRRGGLASTPTGRRRNIPLVTGFAYSLPWAPYRARGPTPHLFPYLCFPGLVHQYFEAPLNPRPSRLIEHEVSIGSHVDRPFSLASSQGVHPHALQLVESEGVVEDTGFDPLGLDPPELVEEASLYPMVVFGGPPEAIQGEPPQQSI</sequence>
<accession>A0A7C8KE86</accession>
<reference evidence="1 2" key="1">
    <citation type="submission" date="2019-06" db="EMBL/GenBank/DDBJ databases">
        <authorList>
            <person name="Palmer J.M."/>
        </authorList>
    </citation>
    <scope>NUCLEOTIDE SEQUENCE [LARGE SCALE GENOMIC DNA]</scope>
    <source>
        <strain evidence="1 2">TWF788</strain>
    </source>
</reference>
<dbReference type="AlphaFoldDB" id="A0A7C8KE86"/>
<evidence type="ECO:0000313" key="1">
    <source>
        <dbReference type="EMBL" id="KAF3165276.1"/>
    </source>
</evidence>
<proteinExistence type="predicted"/>
<protein>
    <submittedName>
        <fullName evidence="1">Uncharacterized protein</fullName>
    </submittedName>
</protein>